<dbReference type="Proteomes" id="UP000008021">
    <property type="component" value="Chromosome 8"/>
</dbReference>
<organism evidence="1">
    <name type="scientific">Oryza meridionalis</name>
    <dbReference type="NCBI Taxonomy" id="40149"/>
    <lineage>
        <taxon>Eukaryota</taxon>
        <taxon>Viridiplantae</taxon>
        <taxon>Streptophyta</taxon>
        <taxon>Embryophyta</taxon>
        <taxon>Tracheophyta</taxon>
        <taxon>Spermatophyta</taxon>
        <taxon>Magnoliopsida</taxon>
        <taxon>Liliopsida</taxon>
        <taxon>Poales</taxon>
        <taxon>Poaceae</taxon>
        <taxon>BOP clade</taxon>
        <taxon>Oryzoideae</taxon>
        <taxon>Oryzeae</taxon>
        <taxon>Oryzinae</taxon>
        <taxon>Oryza</taxon>
    </lineage>
</organism>
<dbReference type="PANTHER" id="PTHR33070">
    <property type="entry name" value="OS06G0725500 PROTEIN"/>
    <property type="match status" value="1"/>
</dbReference>
<evidence type="ECO:0000313" key="2">
    <source>
        <dbReference type="Proteomes" id="UP000008021"/>
    </source>
</evidence>
<dbReference type="eggNOG" id="ENOG502QUY1">
    <property type="taxonomic scope" value="Eukaryota"/>
</dbReference>
<accession>A0A0E0ENV6</accession>
<dbReference type="EnsemblPlants" id="OMERI08G18010.1">
    <property type="protein sequence ID" value="OMERI08G18010.1"/>
    <property type="gene ID" value="OMERI08G18010"/>
</dbReference>
<protein>
    <submittedName>
        <fullName evidence="1">Uncharacterized protein</fullName>
    </submittedName>
</protein>
<dbReference type="PANTHER" id="PTHR33070:SF50">
    <property type="entry name" value="OS08G0553050 PROTEIN"/>
    <property type="match status" value="1"/>
</dbReference>
<name>A0A0E0ENV6_9ORYZ</name>
<dbReference type="AlphaFoldDB" id="A0A0E0ENV6"/>
<reference evidence="1" key="1">
    <citation type="submission" date="2015-04" db="UniProtKB">
        <authorList>
            <consortium name="EnsemblPlants"/>
        </authorList>
    </citation>
    <scope>IDENTIFICATION</scope>
</reference>
<dbReference type="Gramene" id="OMERI08G18010.1">
    <property type="protein sequence ID" value="OMERI08G18010.1"/>
    <property type="gene ID" value="OMERI08G18010"/>
</dbReference>
<keyword evidence="2" id="KW-1185">Reference proteome</keyword>
<dbReference type="GO" id="GO:0048364">
    <property type="term" value="P:root development"/>
    <property type="evidence" value="ECO:0007669"/>
    <property type="project" value="InterPro"/>
</dbReference>
<evidence type="ECO:0000313" key="1">
    <source>
        <dbReference type="EnsemblPlants" id="OMERI08G18010.1"/>
    </source>
</evidence>
<dbReference type="InterPro" id="IPR004320">
    <property type="entry name" value="BPS1_pln"/>
</dbReference>
<sequence length="1033" mass="115998">MAFHQRSISLPSRPLSKVEDELHSIEACISSPSTTIEVISDGLRQLGDIYSSIEEIMCLPSNQICSSQQRRLLDGEMECSLQLLDLCNSMSEVFTELKVIIQDLQVHLRKGDGAVVQAKIQSFIRLVKNAKKHSKKTVKKVVSDKDCRIVKLMSEAREITASLFESILYLLSKQITMPKSSLIPKAFQKKNLVICNEEQLQALECCIGDLEAGAGLLFRRLIQTRGFEKWPRGSCHSDVVCCLTSKQWIHVKQASSNTRATDMAFHQRSISLPSRPQSKVEEELCILDACISSPSTTLDKMCGGLRRLADIYSSIEEIMCLPSNQAFSSQQRKLLDGEMECSLELLDLCNVMHEDFTELKAIIQDLQVVLRKGDDASVQSKIQSYCRLLKKAKKHFKKTSKKVAYEKEDCRMARLLREAREISTSMLESTLHLLSKQIEMPKQSIVSKAFNKKKAVVCEEEQLQVLECSIGDLESGAGHLFRKLVQSRNHKELSIGPEHSLVYSGLNRMAAKDSAGAARHCEDIADTRNKSSASIPAMAFHLRSASVPSSPRSAKTDVEEQLQSLKEIVSSPSATIETMCNGFRRLTDVYSCMDEMMCLPSFRLQQRKAVEQELERSLALLDLCNAMQESFSELKASTQEMQLAIKRGDDAAVQSKVQAYTRLTKKAQKQFKKINKKSASEDQEGCRVVKLLADAREIALSVLESTLHLLSKQIAMPSQSKWSLVSKAFQKTRVTCQEVQLQALELDIVDLESGVETLFRRLIQSRRNESSASIPTMAFHLRSASVPSSPCSNETNIEEQLASLREIICSPSATMETMCNGFRRLTDVYSCMDEIMCLPSSQASLCKHQQRREVEKELERSLTLLDLCNAMQESFSELKATTQEMQLAIKRGEDAAVQTNVQSYTRLTKKAHKQCKKINKKPASSADQESCRVVKLMADAREITFSVLESTLHLLSKQIAVPSSSKWSLKAFQKTRVTCQEEQLQVLELDIVDLQSGVETLFRRLIQSRVSLLNALSFTAFFSSPLPQRREKG</sequence>
<dbReference type="HOGENOM" id="CLU_281236_0_0_1"/>
<dbReference type="Pfam" id="PF03087">
    <property type="entry name" value="BPS1"/>
    <property type="match status" value="4"/>
</dbReference>
<proteinExistence type="predicted"/>
<reference evidence="1" key="2">
    <citation type="submission" date="2018-05" db="EMBL/GenBank/DDBJ databases">
        <title>OmerRS3 (Oryza meridionalis Reference Sequence Version 3).</title>
        <authorList>
            <person name="Zhang J."/>
            <person name="Kudrna D."/>
            <person name="Lee S."/>
            <person name="Talag J."/>
            <person name="Welchert J."/>
            <person name="Wing R.A."/>
        </authorList>
    </citation>
    <scope>NUCLEOTIDE SEQUENCE [LARGE SCALE GENOMIC DNA]</scope>
    <source>
        <strain evidence="1">cv. OR44</strain>
    </source>
</reference>
<dbReference type="GO" id="GO:0048367">
    <property type="term" value="P:shoot system development"/>
    <property type="evidence" value="ECO:0007669"/>
    <property type="project" value="InterPro"/>
</dbReference>